<comment type="caution">
    <text evidence="1">The sequence shown here is derived from an EMBL/GenBank/DDBJ whole genome shotgun (WGS) entry which is preliminary data.</text>
</comment>
<accession>A0ABM9CW04</accession>
<sequence length="76" mass="8812">MENKRWSFRIPGEPEGSLKEIDVSEIKSVYDLLDLMRKDDVQTTPQIQASRLNTKPKAKLIPFISRMTDTRRHPSA</sequence>
<proteinExistence type="predicted"/>
<dbReference type="RefSeq" id="WP_236337367.1">
    <property type="nucleotide sequence ID" value="NZ_CAKMMG010000014.1"/>
</dbReference>
<gene>
    <name evidence="1" type="ORF">PAECIP111892_05479</name>
</gene>
<evidence type="ECO:0000313" key="1">
    <source>
        <dbReference type="EMBL" id="CAH1224345.1"/>
    </source>
</evidence>
<keyword evidence="2" id="KW-1185">Reference proteome</keyword>
<name>A0ABM9CW04_9BACL</name>
<organism evidence="1 2">
    <name type="scientific">Paenibacillus auburnensis</name>
    <dbReference type="NCBI Taxonomy" id="2905649"/>
    <lineage>
        <taxon>Bacteria</taxon>
        <taxon>Bacillati</taxon>
        <taxon>Bacillota</taxon>
        <taxon>Bacilli</taxon>
        <taxon>Bacillales</taxon>
        <taxon>Paenibacillaceae</taxon>
        <taxon>Paenibacillus</taxon>
    </lineage>
</organism>
<dbReference type="Proteomes" id="UP000838324">
    <property type="component" value="Unassembled WGS sequence"/>
</dbReference>
<dbReference type="EMBL" id="CAKMMG010000014">
    <property type="protein sequence ID" value="CAH1224345.1"/>
    <property type="molecule type" value="Genomic_DNA"/>
</dbReference>
<reference evidence="1" key="1">
    <citation type="submission" date="2022-01" db="EMBL/GenBank/DDBJ databases">
        <authorList>
            <person name="Criscuolo A."/>
        </authorList>
    </citation>
    <scope>NUCLEOTIDE SEQUENCE</scope>
    <source>
        <strain evidence="1">CIP111892</strain>
    </source>
</reference>
<protein>
    <submittedName>
        <fullName evidence="1">Uncharacterized protein</fullName>
    </submittedName>
</protein>
<evidence type="ECO:0000313" key="2">
    <source>
        <dbReference type="Proteomes" id="UP000838324"/>
    </source>
</evidence>